<evidence type="ECO:0000256" key="7">
    <source>
        <dbReference type="ARBA" id="ARBA00022688"/>
    </source>
</evidence>
<feature type="transmembrane region" description="Helical" evidence="12">
    <location>
        <begin position="233"/>
        <end position="253"/>
    </location>
</feature>
<dbReference type="GO" id="GO:0008412">
    <property type="term" value="F:4-hydroxybenzoate polyprenyltransferase activity"/>
    <property type="evidence" value="ECO:0007669"/>
    <property type="project" value="UniProtKB-EC"/>
</dbReference>
<dbReference type="Proteomes" id="UP000772181">
    <property type="component" value="Unassembled WGS sequence"/>
</dbReference>
<evidence type="ECO:0000256" key="1">
    <source>
        <dbReference type="ARBA" id="ARBA00001946"/>
    </source>
</evidence>
<keyword evidence="8 12" id="KW-0812">Transmembrane</keyword>
<dbReference type="InterPro" id="IPR006371">
    <property type="entry name" value="Polyprenyltransferase_UbiA-li"/>
</dbReference>
<feature type="transmembrane region" description="Helical" evidence="12">
    <location>
        <begin position="86"/>
        <end position="106"/>
    </location>
</feature>
<name>A0A933GKM6_UNCTE</name>
<dbReference type="CDD" id="cd13959">
    <property type="entry name" value="PT_UbiA_COQ2"/>
    <property type="match status" value="1"/>
</dbReference>
<dbReference type="PANTHER" id="PTHR11048">
    <property type="entry name" value="PRENYLTRANSFERASES"/>
    <property type="match status" value="1"/>
</dbReference>
<evidence type="ECO:0000256" key="10">
    <source>
        <dbReference type="ARBA" id="ARBA00023136"/>
    </source>
</evidence>
<protein>
    <recommendedName>
        <fullName evidence="11">4-hydroxybenzoate polyprenyltransferase</fullName>
        <ecNumber evidence="11">2.5.1.39</ecNumber>
    </recommendedName>
</protein>
<dbReference type="FunFam" id="1.20.120.1780:FF:000001">
    <property type="entry name" value="4-hydroxybenzoate octaprenyltransferase"/>
    <property type="match status" value="1"/>
</dbReference>
<keyword evidence="4" id="KW-1003">Cell membrane</keyword>
<evidence type="ECO:0000256" key="3">
    <source>
        <dbReference type="ARBA" id="ARBA00005985"/>
    </source>
</evidence>
<feature type="transmembrane region" description="Helical" evidence="12">
    <location>
        <begin position="21"/>
        <end position="38"/>
    </location>
</feature>
<dbReference type="Gene3D" id="1.10.357.140">
    <property type="entry name" value="UbiA prenyltransferase"/>
    <property type="match status" value="1"/>
</dbReference>
<comment type="subcellular location">
    <subcellularLocation>
        <location evidence="2">Membrane</location>
        <topology evidence="2">Multi-pass membrane protein</topology>
    </subcellularLocation>
</comment>
<comment type="caution">
    <text evidence="13">The sequence shown here is derived from an EMBL/GenBank/DDBJ whole genome shotgun (WGS) entry which is preliminary data.</text>
</comment>
<dbReference type="Gene3D" id="1.20.120.1780">
    <property type="entry name" value="UbiA prenyltransferase"/>
    <property type="match status" value="1"/>
</dbReference>
<feature type="transmembrane region" description="Helical" evidence="12">
    <location>
        <begin position="162"/>
        <end position="185"/>
    </location>
</feature>
<dbReference type="EMBL" id="JACQWF010000133">
    <property type="protein sequence ID" value="MBI4595317.1"/>
    <property type="molecule type" value="Genomic_DNA"/>
</dbReference>
<dbReference type="GO" id="GO:0005886">
    <property type="term" value="C:plasma membrane"/>
    <property type="evidence" value="ECO:0007669"/>
    <property type="project" value="TreeGrafter"/>
</dbReference>
<dbReference type="InterPro" id="IPR000537">
    <property type="entry name" value="UbiA_prenyltransferase"/>
</dbReference>
<dbReference type="EC" id="2.5.1.39" evidence="11"/>
<feature type="transmembrane region" description="Helical" evidence="12">
    <location>
        <begin position="136"/>
        <end position="156"/>
    </location>
</feature>
<comment type="cofactor">
    <cofactor evidence="1">
        <name>Mg(2+)</name>
        <dbReference type="ChEBI" id="CHEBI:18420"/>
    </cofactor>
</comment>
<dbReference type="GO" id="GO:0006744">
    <property type="term" value="P:ubiquinone biosynthetic process"/>
    <property type="evidence" value="ECO:0007669"/>
    <property type="project" value="UniProtKB-KW"/>
</dbReference>
<keyword evidence="6" id="KW-0808">Transferase</keyword>
<comment type="similarity">
    <text evidence="3">Belongs to the UbiA prenyltransferase family.</text>
</comment>
<dbReference type="AlphaFoldDB" id="A0A933GKM6"/>
<evidence type="ECO:0000256" key="4">
    <source>
        <dbReference type="ARBA" id="ARBA00022475"/>
    </source>
</evidence>
<evidence type="ECO:0000256" key="2">
    <source>
        <dbReference type="ARBA" id="ARBA00004141"/>
    </source>
</evidence>
<evidence type="ECO:0000256" key="5">
    <source>
        <dbReference type="ARBA" id="ARBA00022519"/>
    </source>
</evidence>
<evidence type="ECO:0000313" key="13">
    <source>
        <dbReference type="EMBL" id="MBI4595317.1"/>
    </source>
</evidence>
<keyword evidence="10 12" id="KW-0472">Membrane</keyword>
<reference evidence="13" key="1">
    <citation type="submission" date="2020-07" db="EMBL/GenBank/DDBJ databases">
        <title>Huge and variable diversity of episymbiotic CPR bacteria and DPANN archaea in groundwater ecosystems.</title>
        <authorList>
            <person name="He C.Y."/>
            <person name="Keren R."/>
            <person name="Whittaker M."/>
            <person name="Farag I.F."/>
            <person name="Doudna J."/>
            <person name="Cate J.H.D."/>
            <person name="Banfield J.F."/>
        </authorList>
    </citation>
    <scope>NUCLEOTIDE SEQUENCE</scope>
    <source>
        <strain evidence="13">NC_groundwater_1482_Ag_S-0.65um_47_24</strain>
    </source>
</reference>
<proteinExistence type="inferred from homology"/>
<keyword evidence="5" id="KW-0997">Cell inner membrane</keyword>
<feature type="transmembrane region" description="Helical" evidence="12">
    <location>
        <begin position="265"/>
        <end position="287"/>
    </location>
</feature>
<evidence type="ECO:0000313" key="14">
    <source>
        <dbReference type="Proteomes" id="UP000772181"/>
    </source>
</evidence>
<evidence type="ECO:0000256" key="6">
    <source>
        <dbReference type="ARBA" id="ARBA00022679"/>
    </source>
</evidence>
<dbReference type="PANTHER" id="PTHR11048:SF28">
    <property type="entry name" value="4-HYDROXYBENZOATE POLYPRENYLTRANSFERASE, MITOCHONDRIAL"/>
    <property type="match status" value="1"/>
</dbReference>
<dbReference type="Pfam" id="PF01040">
    <property type="entry name" value="UbiA"/>
    <property type="match status" value="1"/>
</dbReference>
<evidence type="ECO:0000256" key="9">
    <source>
        <dbReference type="ARBA" id="ARBA00022989"/>
    </source>
</evidence>
<keyword evidence="9 12" id="KW-1133">Transmembrane helix</keyword>
<dbReference type="NCBIfam" id="TIGR01475">
    <property type="entry name" value="ubiA_other"/>
    <property type="match status" value="1"/>
</dbReference>
<dbReference type="FunFam" id="1.10.357.140:FF:000008">
    <property type="entry name" value="4-hydroxybenzoate octaprenyltransferase"/>
    <property type="match status" value="1"/>
</dbReference>
<dbReference type="InterPro" id="IPR044878">
    <property type="entry name" value="UbiA_sf"/>
</dbReference>
<feature type="transmembrane region" description="Helical" evidence="12">
    <location>
        <begin position="206"/>
        <end position="227"/>
    </location>
</feature>
<sequence>MTKIFNRIAIILEMIKFEHTVFALPFALMSAFIAARGLPSWQKIAWILVAMVGARSMAMAFNRIVDAELDAQNPRTRERALPAGKIKPVHVWFFTVASSLAFLLAASQLNSLTLKLSPVVIFVLCFYSYTKRFTWVCHIILGLSLGIAPVGAWIAIRGEIAAIPLLLGLGVLFWVAGFDIIYACLDFEYDLRENLFSIPKVLGIQWALIVSILFHLTTIGLFCWAGVAAHLGILFLAGIFLTTACLIYEHWIVRPKDLSRVNVSFFNINGIISILLFFFTIADLFLLSA</sequence>
<keyword evidence="7" id="KW-0831">Ubiquinone biosynthesis</keyword>
<evidence type="ECO:0000256" key="12">
    <source>
        <dbReference type="SAM" id="Phobius"/>
    </source>
</evidence>
<gene>
    <name evidence="13" type="ORF">HY730_02955</name>
</gene>
<dbReference type="InterPro" id="IPR039653">
    <property type="entry name" value="Prenyltransferase"/>
</dbReference>
<evidence type="ECO:0000256" key="8">
    <source>
        <dbReference type="ARBA" id="ARBA00022692"/>
    </source>
</evidence>
<evidence type="ECO:0000256" key="11">
    <source>
        <dbReference type="ARBA" id="ARBA00034524"/>
    </source>
</evidence>
<accession>A0A933GKM6</accession>
<organism evidence="13 14">
    <name type="scientific">Tectimicrobiota bacterium</name>
    <dbReference type="NCBI Taxonomy" id="2528274"/>
    <lineage>
        <taxon>Bacteria</taxon>
        <taxon>Pseudomonadati</taxon>
        <taxon>Nitrospinota/Tectimicrobiota group</taxon>
        <taxon>Candidatus Tectimicrobiota</taxon>
    </lineage>
</organism>